<comment type="caution">
    <text evidence="2">The sequence shown here is derived from an EMBL/GenBank/DDBJ whole genome shotgun (WGS) entry which is preliminary data.</text>
</comment>
<evidence type="ECO:0000313" key="2">
    <source>
        <dbReference type="EMBL" id="MCZ8512130.1"/>
    </source>
</evidence>
<name>A0ABT4Q5I7_9BACL</name>
<dbReference type="EMBL" id="JAQAGZ010000004">
    <property type="protein sequence ID" value="MCZ8512130.1"/>
    <property type="molecule type" value="Genomic_DNA"/>
</dbReference>
<dbReference type="Proteomes" id="UP001527882">
    <property type="component" value="Unassembled WGS sequence"/>
</dbReference>
<organism evidence="2 3">
    <name type="scientific">Paenibacillus gyeongsangnamensis</name>
    <dbReference type="NCBI Taxonomy" id="3388067"/>
    <lineage>
        <taxon>Bacteria</taxon>
        <taxon>Bacillati</taxon>
        <taxon>Bacillota</taxon>
        <taxon>Bacilli</taxon>
        <taxon>Bacillales</taxon>
        <taxon>Paenibacillaceae</taxon>
        <taxon>Paenibacillus</taxon>
    </lineage>
</organism>
<protein>
    <submittedName>
        <fullName evidence="2">Uncharacterized protein</fullName>
    </submittedName>
</protein>
<accession>A0ABT4Q5I7</accession>
<keyword evidence="3" id="KW-1185">Reference proteome</keyword>
<gene>
    <name evidence="2" type="ORF">O9H85_06760</name>
</gene>
<evidence type="ECO:0000313" key="3">
    <source>
        <dbReference type="Proteomes" id="UP001527882"/>
    </source>
</evidence>
<reference evidence="2 3" key="1">
    <citation type="submission" date="2022-12" db="EMBL/GenBank/DDBJ databases">
        <title>Draft genome sequence of Paenibacillus sp. dW9.</title>
        <authorList>
            <person name="Choi E.-W."/>
            <person name="Kim D.-U."/>
        </authorList>
    </citation>
    <scope>NUCLEOTIDE SEQUENCE [LARGE SCALE GENOMIC DNA]</scope>
    <source>
        <strain evidence="3">dW9</strain>
    </source>
</reference>
<feature type="compositionally biased region" description="Basic residues" evidence="1">
    <location>
        <begin position="1"/>
        <end position="12"/>
    </location>
</feature>
<proteinExistence type="predicted"/>
<dbReference type="RefSeq" id="WP_269880549.1">
    <property type="nucleotide sequence ID" value="NZ_JAQAGZ010000004.1"/>
</dbReference>
<feature type="region of interest" description="Disordered" evidence="1">
    <location>
        <begin position="1"/>
        <end position="72"/>
    </location>
</feature>
<sequence length="72" mass="8402">MSRSEAKKKRMKRSQEGGRNPELNRLTWNGVRPVEKTTPTLSESKRKSETKHKRQWNPSHDGDRIPFLLSVS</sequence>
<evidence type="ECO:0000256" key="1">
    <source>
        <dbReference type="SAM" id="MobiDB-lite"/>
    </source>
</evidence>